<organism evidence="2 3">
    <name type="scientific">Trichonephila clavata</name>
    <name type="common">Joro spider</name>
    <name type="synonym">Nephila clavata</name>
    <dbReference type="NCBI Taxonomy" id="2740835"/>
    <lineage>
        <taxon>Eukaryota</taxon>
        <taxon>Metazoa</taxon>
        <taxon>Ecdysozoa</taxon>
        <taxon>Arthropoda</taxon>
        <taxon>Chelicerata</taxon>
        <taxon>Arachnida</taxon>
        <taxon>Araneae</taxon>
        <taxon>Araneomorphae</taxon>
        <taxon>Entelegynae</taxon>
        <taxon>Araneoidea</taxon>
        <taxon>Nephilidae</taxon>
        <taxon>Trichonephila</taxon>
    </lineage>
</organism>
<protein>
    <submittedName>
        <fullName evidence="2">Uncharacterized protein</fullName>
    </submittedName>
</protein>
<feature type="transmembrane region" description="Helical" evidence="1">
    <location>
        <begin position="301"/>
        <end position="320"/>
    </location>
</feature>
<dbReference type="AlphaFoldDB" id="A0A8X6LCR5"/>
<feature type="transmembrane region" description="Helical" evidence="1">
    <location>
        <begin position="373"/>
        <end position="394"/>
    </location>
</feature>
<feature type="transmembrane region" description="Helical" evidence="1">
    <location>
        <begin position="98"/>
        <end position="120"/>
    </location>
</feature>
<dbReference type="OrthoDB" id="10542690at2759"/>
<feature type="transmembrane region" description="Helical" evidence="1">
    <location>
        <begin position="264"/>
        <end position="289"/>
    </location>
</feature>
<name>A0A8X6LCR5_TRICU</name>
<keyword evidence="1" id="KW-0472">Membrane</keyword>
<keyword evidence="1" id="KW-0812">Transmembrane</keyword>
<gene>
    <name evidence="2" type="primary">AVEN_199345_1</name>
    <name evidence="2" type="ORF">TNCT_54491</name>
</gene>
<accession>A0A8X6LCR5</accession>
<evidence type="ECO:0000256" key="1">
    <source>
        <dbReference type="SAM" id="Phobius"/>
    </source>
</evidence>
<reference evidence="2" key="1">
    <citation type="submission" date="2020-07" db="EMBL/GenBank/DDBJ databases">
        <title>Multicomponent nature underlies the extraordinary mechanical properties of spider dragline silk.</title>
        <authorList>
            <person name="Kono N."/>
            <person name="Nakamura H."/>
            <person name="Mori M."/>
            <person name="Yoshida Y."/>
            <person name="Ohtoshi R."/>
            <person name="Malay A.D."/>
            <person name="Moran D.A.P."/>
            <person name="Tomita M."/>
            <person name="Numata K."/>
            <person name="Arakawa K."/>
        </authorList>
    </citation>
    <scope>NUCLEOTIDE SEQUENCE</scope>
</reference>
<sequence>MMKIKNLISPISTRRETNFLRNNTIRSNGVISEQLVKCQNHGQNFVLRFLYLIDLQVDSNKTLRAKTLVRFVIFCMVLVNIEILVTTVPKLIFKMNDFYMKIAILQLIWYVMSSLIWYTLRRKRKQLTILLRILRKTNYLACTRSQTLVLALICCTPFFFAILTGISNTATKKGTVYGFQIDPSIYIVIKCIKYFSNVSVYPTWINFVTFLYCLICQGVCKLMRSLVSEVHFCPREEFTLAMRTNILTQVTRIKHILGLVQKVFFVPSFLVCVIHFCSCITVLVAAMFIKNVTDPTTHLKMVCLFINSFCGLLACLWTAGRLPIEGEKLRTGFRKKLCQKYLQGPGNSFSVNCLEGELIDPSSFLLTGCYIVYFRRSSILALAGTILTYSTLLISKN</sequence>
<dbReference type="Proteomes" id="UP000887116">
    <property type="component" value="Unassembled WGS sequence"/>
</dbReference>
<proteinExistence type="predicted"/>
<keyword evidence="1" id="KW-1133">Transmembrane helix</keyword>
<evidence type="ECO:0000313" key="2">
    <source>
        <dbReference type="EMBL" id="GFR02304.1"/>
    </source>
</evidence>
<feature type="transmembrane region" description="Helical" evidence="1">
    <location>
        <begin position="141"/>
        <end position="163"/>
    </location>
</feature>
<comment type="caution">
    <text evidence="2">The sequence shown here is derived from an EMBL/GenBank/DDBJ whole genome shotgun (WGS) entry which is preliminary data.</text>
</comment>
<evidence type="ECO:0000313" key="3">
    <source>
        <dbReference type="Proteomes" id="UP000887116"/>
    </source>
</evidence>
<feature type="transmembrane region" description="Helical" evidence="1">
    <location>
        <begin position="71"/>
        <end position="92"/>
    </location>
</feature>
<keyword evidence="3" id="KW-1185">Reference proteome</keyword>
<dbReference type="EMBL" id="BMAO01015540">
    <property type="protein sequence ID" value="GFR02304.1"/>
    <property type="molecule type" value="Genomic_DNA"/>
</dbReference>